<feature type="signal peptide" evidence="2">
    <location>
        <begin position="1"/>
        <end position="24"/>
    </location>
</feature>
<reference evidence="3" key="1">
    <citation type="journal article" date="2019" name="Sci. Rep.">
        <title>Draft genome of Tanacetum cinerariifolium, the natural source of mosquito coil.</title>
        <authorList>
            <person name="Yamashiro T."/>
            <person name="Shiraishi A."/>
            <person name="Satake H."/>
            <person name="Nakayama K."/>
        </authorList>
    </citation>
    <scope>NUCLEOTIDE SEQUENCE</scope>
</reference>
<keyword evidence="2" id="KW-0732">Signal</keyword>
<sequence>MAFIHKFCLLLFAWILVVKKIVQADIDADAEITLVDETTEDQGRFDDQEMFDTHVLNDEEIFAESVDIAKQAKEIVVDKDLIDDITLVKALMKIKSTKPKADKVVIQEQELDTATTTTVVTVAGTRPKAKSIVMQEPNETPTTTTVTNIFKSSRQIKRRLQDEIDEQDMLAKEKAQLIEDENLALDNVQAIKDTNYELAARLQEEEQGELTIEEKSRLFVELMDKRKKHFEKLRAEGHRRKPLTKAQKRNQMLVKDKAVLTQESSSKRARDELDQQKSKKQKMEDDKEYEELKRCLKIIPDDEDDVTIDAKPLSIKTPIIDYKIYKEGKKVTSKFSEQMEIHRCI</sequence>
<evidence type="ECO:0000256" key="2">
    <source>
        <dbReference type="SAM" id="SignalP"/>
    </source>
</evidence>
<dbReference type="EMBL" id="BKCJ010166128">
    <property type="protein sequence ID" value="GEY28658.1"/>
    <property type="molecule type" value="Genomic_DNA"/>
</dbReference>
<protein>
    <submittedName>
        <fullName evidence="3">Uncharacterized protein</fullName>
    </submittedName>
</protein>
<accession>A0A699HII3</accession>
<feature type="region of interest" description="Disordered" evidence="1">
    <location>
        <begin position="241"/>
        <end position="286"/>
    </location>
</feature>
<dbReference type="AlphaFoldDB" id="A0A699HII3"/>
<name>A0A699HII3_TANCI</name>
<organism evidence="3">
    <name type="scientific">Tanacetum cinerariifolium</name>
    <name type="common">Dalmatian daisy</name>
    <name type="synonym">Chrysanthemum cinerariifolium</name>
    <dbReference type="NCBI Taxonomy" id="118510"/>
    <lineage>
        <taxon>Eukaryota</taxon>
        <taxon>Viridiplantae</taxon>
        <taxon>Streptophyta</taxon>
        <taxon>Embryophyta</taxon>
        <taxon>Tracheophyta</taxon>
        <taxon>Spermatophyta</taxon>
        <taxon>Magnoliopsida</taxon>
        <taxon>eudicotyledons</taxon>
        <taxon>Gunneridae</taxon>
        <taxon>Pentapetalae</taxon>
        <taxon>asterids</taxon>
        <taxon>campanulids</taxon>
        <taxon>Asterales</taxon>
        <taxon>Asteraceae</taxon>
        <taxon>Asteroideae</taxon>
        <taxon>Anthemideae</taxon>
        <taxon>Anthemidinae</taxon>
        <taxon>Tanacetum</taxon>
    </lineage>
</organism>
<proteinExistence type="predicted"/>
<evidence type="ECO:0000313" key="3">
    <source>
        <dbReference type="EMBL" id="GEY28658.1"/>
    </source>
</evidence>
<gene>
    <name evidence="3" type="ORF">Tci_400632</name>
</gene>
<feature type="chain" id="PRO_5025538390" evidence="2">
    <location>
        <begin position="25"/>
        <end position="345"/>
    </location>
</feature>
<comment type="caution">
    <text evidence="3">The sequence shown here is derived from an EMBL/GenBank/DDBJ whole genome shotgun (WGS) entry which is preliminary data.</text>
</comment>
<evidence type="ECO:0000256" key="1">
    <source>
        <dbReference type="SAM" id="MobiDB-lite"/>
    </source>
</evidence>
<feature type="compositionally biased region" description="Basic and acidic residues" evidence="1">
    <location>
        <begin position="265"/>
        <end position="286"/>
    </location>
</feature>